<keyword evidence="1" id="KW-0732">Signal</keyword>
<keyword evidence="3" id="KW-1185">Reference proteome</keyword>
<dbReference type="AlphaFoldDB" id="A0A518IB48"/>
<evidence type="ECO:0000313" key="3">
    <source>
        <dbReference type="Proteomes" id="UP000318313"/>
    </source>
</evidence>
<dbReference type="KEGG" id="gfm:Enr17x_23650"/>
<dbReference type="Proteomes" id="UP000318313">
    <property type="component" value="Chromosome"/>
</dbReference>
<dbReference type="OrthoDB" id="255986at2"/>
<sequence length="310" mass="34940" precursor="true">MKEAGMTTEMKRMGVILGILLGLGSMTAEAAEPVAVWEVVTTYRKHLDNDGRLTLMSDGKTSTGLPWALSGSFVDFGKEGKATPLQGGDFYKGNWVGGWVIHGRVLMNNAFIKSEVVVPVQMPKTAGETLVGSRPTIALKDSIVDLWEMVAVVPRTNQFIRLTCDFTPNNLVLDGDRKIGTYEFHGPTVIVNFIDPQFGRIAFVEKPDNVLTGKGKPVKRKFWSVRFTRVQRQAVFRTAENKDFILYNNNRINSPRYTPDFYSTFYWYYSSEKGKRRLFFRSREPKLTAGGRGVAWYDQKMILTAGSLPR</sequence>
<dbReference type="EMBL" id="CP037452">
    <property type="protein sequence ID" value="QDV50327.1"/>
    <property type="molecule type" value="Genomic_DNA"/>
</dbReference>
<feature type="chain" id="PRO_5022150465" evidence="1">
    <location>
        <begin position="31"/>
        <end position="310"/>
    </location>
</feature>
<accession>A0A518IB48</accession>
<gene>
    <name evidence="2" type="ORF">Enr17x_23650</name>
</gene>
<evidence type="ECO:0000313" key="2">
    <source>
        <dbReference type="EMBL" id="QDV50327.1"/>
    </source>
</evidence>
<evidence type="ECO:0000256" key="1">
    <source>
        <dbReference type="SAM" id="SignalP"/>
    </source>
</evidence>
<organism evidence="2 3">
    <name type="scientific">Gimesia fumaroli</name>
    <dbReference type="NCBI Taxonomy" id="2527976"/>
    <lineage>
        <taxon>Bacteria</taxon>
        <taxon>Pseudomonadati</taxon>
        <taxon>Planctomycetota</taxon>
        <taxon>Planctomycetia</taxon>
        <taxon>Planctomycetales</taxon>
        <taxon>Planctomycetaceae</taxon>
        <taxon>Gimesia</taxon>
    </lineage>
</organism>
<protein>
    <submittedName>
        <fullName evidence="2">Uncharacterized protein</fullName>
    </submittedName>
</protein>
<name>A0A518IB48_9PLAN</name>
<proteinExistence type="predicted"/>
<feature type="signal peptide" evidence="1">
    <location>
        <begin position="1"/>
        <end position="30"/>
    </location>
</feature>
<reference evidence="2 3" key="1">
    <citation type="submission" date="2019-03" db="EMBL/GenBank/DDBJ databases">
        <title>Deep-cultivation of Planctomycetes and their phenomic and genomic characterization uncovers novel biology.</title>
        <authorList>
            <person name="Wiegand S."/>
            <person name="Jogler M."/>
            <person name="Boedeker C."/>
            <person name="Pinto D."/>
            <person name="Vollmers J."/>
            <person name="Rivas-Marin E."/>
            <person name="Kohn T."/>
            <person name="Peeters S.H."/>
            <person name="Heuer A."/>
            <person name="Rast P."/>
            <person name="Oberbeckmann S."/>
            <person name="Bunk B."/>
            <person name="Jeske O."/>
            <person name="Meyerdierks A."/>
            <person name="Storesund J.E."/>
            <person name="Kallscheuer N."/>
            <person name="Luecker S."/>
            <person name="Lage O.M."/>
            <person name="Pohl T."/>
            <person name="Merkel B.J."/>
            <person name="Hornburger P."/>
            <person name="Mueller R.-W."/>
            <person name="Bruemmer F."/>
            <person name="Labrenz M."/>
            <person name="Spormann A.M."/>
            <person name="Op den Camp H."/>
            <person name="Overmann J."/>
            <person name="Amann R."/>
            <person name="Jetten M.S.M."/>
            <person name="Mascher T."/>
            <person name="Medema M.H."/>
            <person name="Devos D.P."/>
            <person name="Kaster A.-K."/>
            <person name="Ovreas L."/>
            <person name="Rohde M."/>
            <person name="Galperin M.Y."/>
            <person name="Jogler C."/>
        </authorList>
    </citation>
    <scope>NUCLEOTIDE SEQUENCE [LARGE SCALE GENOMIC DNA]</scope>
    <source>
        <strain evidence="2 3">Enr17</strain>
    </source>
</reference>